<keyword evidence="1" id="KW-1133">Transmembrane helix</keyword>
<dbReference type="InterPro" id="IPR019253">
    <property type="entry name" value="DUF2244_TM"/>
</dbReference>
<gene>
    <name evidence="2" type="ORF">SAMN04488117_102405</name>
</gene>
<organism evidence="2 3">
    <name type="scientific">Celeribacter baekdonensis</name>
    <dbReference type="NCBI Taxonomy" id="875171"/>
    <lineage>
        <taxon>Bacteria</taxon>
        <taxon>Pseudomonadati</taxon>
        <taxon>Pseudomonadota</taxon>
        <taxon>Alphaproteobacteria</taxon>
        <taxon>Rhodobacterales</taxon>
        <taxon>Roseobacteraceae</taxon>
        <taxon>Celeribacter</taxon>
    </lineage>
</organism>
<protein>
    <submittedName>
        <fullName evidence="2">Uncharacterized membrane protein</fullName>
    </submittedName>
</protein>
<dbReference type="AlphaFoldDB" id="A0A1G7INY7"/>
<dbReference type="Pfam" id="PF10003">
    <property type="entry name" value="DUF2244"/>
    <property type="match status" value="1"/>
</dbReference>
<evidence type="ECO:0000313" key="2">
    <source>
        <dbReference type="EMBL" id="SDF14460.1"/>
    </source>
</evidence>
<evidence type="ECO:0000313" key="3">
    <source>
        <dbReference type="Proteomes" id="UP000182284"/>
    </source>
</evidence>
<sequence length="182" mass="20948">MPYQWTPDHRSLPQRATSDDAPLVRLDLWPHRSLKGKGFSATIWLMFFGGLIPVVPFIGTIAFWILLIFMMTALAALWLALRRSDRDHLREELLIWPDRIHLTHWPAKGAAMEWQANPYWVKLSLHPTEGKVEQYLTLKGGGPAQTREVELGAFLTPEERAQLRDDLALVLGRLKDEPRYNS</sequence>
<reference evidence="2 3" key="1">
    <citation type="submission" date="2016-10" db="EMBL/GenBank/DDBJ databases">
        <authorList>
            <person name="de Groot N.N."/>
        </authorList>
    </citation>
    <scope>NUCLEOTIDE SEQUENCE [LARGE SCALE GENOMIC DNA]</scope>
    <source>
        <strain evidence="2 3">DSM 27375</strain>
    </source>
</reference>
<feature type="transmembrane region" description="Helical" evidence="1">
    <location>
        <begin position="61"/>
        <end position="81"/>
    </location>
</feature>
<evidence type="ECO:0000256" key="1">
    <source>
        <dbReference type="SAM" id="Phobius"/>
    </source>
</evidence>
<accession>A0A1G7INY7</accession>
<feature type="transmembrane region" description="Helical" evidence="1">
    <location>
        <begin position="38"/>
        <end position="55"/>
    </location>
</feature>
<dbReference type="RefSeq" id="WP_074642244.1">
    <property type="nucleotide sequence ID" value="NZ_FNBL01000002.1"/>
</dbReference>
<keyword evidence="1" id="KW-0812">Transmembrane</keyword>
<dbReference type="Proteomes" id="UP000182284">
    <property type="component" value="Unassembled WGS sequence"/>
</dbReference>
<dbReference type="OrthoDB" id="9808190at2"/>
<proteinExistence type="predicted"/>
<dbReference type="EMBL" id="FNBL01000002">
    <property type="protein sequence ID" value="SDF14460.1"/>
    <property type="molecule type" value="Genomic_DNA"/>
</dbReference>
<keyword evidence="1" id="KW-0472">Membrane</keyword>
<name>A0A1G7INY7_9RHOB</name>